<evidence type="ECO:0000313" key="2">
    <source>
        <dbReference type="EMBL" id="ORX66729.1"/>
    </source>
</evidence>
<name>A0A1Y1VZP7_9FUNG</name>
<gene>
    <name evidence="2" type="ORF">DL89DRAFT_269769</name>
</gene>
<feature type="transmembrane region" description="Helical" evidence="1">
    <location>
        <begin position="194"/>
        <end position="219"/>
    </location>
</feature>
<proteinExistence type="predicted"/>
<feature type="transmembrane region" description="Helical" evidence="1">
    <location>
        <begin position="70"/>
        <end position="88"/>
    </location>
</feature>
<feature type="transmembrane region" description="Helical" evidence="1">
    <location>
        <begin position="108"/>
        <end position="129"/>
    </location>
</feature>
<feature type="transmembrane region" description="Helical" evidence="1">
    <location>
        <begin position="34"/>
        <end position="61"/>
    </location>
</feature>
<dbReference type="AlphaFoldDB" id="A0A1Y1VZP7"/>
<keyword evidence="3" id="KW-1185">Reference proteome</keyword>
<dbReference type="EMBL" id="MCFD01000014">
    <property type="protein sequence ID" value="ORX66729.1"/>
    <property type="molecule type" value="Genomic_DNA"/>
</dbReference>
<feature type="transmembrane region" description="Helical" evidence="1">
    <location>
        <begin position="377"/>
        <end position="398"/>
    </location>
</feature>
<sequence>MQSIGDSFASMMGQLAQQDHTFEDKWGFVVSESWVVLLQSLAIVSLLSSIVVLIFMGYFIVSYRKYLKRFSLQVSGYVALADMINSILQIVMLQNSIMTKLSAHGLRFILWLTMFSTLLFVFLTFAISLQLHLSTLTQVRVRVYMRLEKFYVPICVALATVLPAIVVGQTKGMYWESSMHSFAWPAPTWKRRLLLWACNYAWLVVTIVYCTGITLCLGLRVLSMWRNSVEVTLAPRPPEKWDWGTITQAGREDMETIAETSTLRTTRSMGTLNIGESTSDLASLNLPAEPPHSAASNMTFIETKGRRVQRSENVGYLLPVCSSPQAGKQRVQAVRSFVDKKRFLKSIQRLACYPLVPIITQLGVVAMNIAPEPSKGLYIYGTLMATTSGFLNFLVFTLNPALSDIWKESAAKDKAAQT</sequence>
<evidence type="ECO:0000313" key="3">
    <source>
        <dbReference type="Proteomes" id="UP000193922"/>
    </source>
</evidence>
<feature type="transmembrane region" description="Helical" evidence="1">
    <location>
        <begin position="150"/>
        <end position="174"/>
    </location>
</feature>
<dbReference type="OrthoDB" id="3251871at2759"/>
<accession>A0A1Y1VZP7</accession>
<keyword evidence="1" id="KW-1133">Transmembrane helix</keyword>
<keyword evidence="1" id="KW-0472">Membrane</keyword>
<feature type="transmembrane region" description="Helical" evidence="1">
    <location>
        <begin position="350"/>
        <end position="371"/>
    </location>
</feature>
<evidence type="ECO:0000256" key="1">
    <source>
        <dbReference type="SAM" id="Phobius"/>
    </source>
</evidence>
<organism evidence="2 3">
    <name type="scientific">Linderina pennispora</name>
    <dbReference type="NCBI Taxonomy" id="61395"/>
    <lineage>
        <taxon>Eukaryota</taxon>
        <taxon>Fungi</taxon>
        <taxon>Fungi incertae sedis</taxon>
        <taxon>Zoopagomycota</taxon>
        <taxon>Kickxellomycotina</taxon>
        <taxon>Kickxellomycetes</taxon>
        <taxon>Kickxellales</taxon>
        <taxon>Kickxellaceae</taxon>
        <taxon>Linderina</taxon>
    </lineage>
</organism>
<dbReference type="GeneID" id="63805070"/>
<evidence type="ECO:0008006" key="4">
    <source>
        <dbReference type="Google" id="ProtNLM"/>
    </source>
</evidence>
<keyword evidence="1" id="KW-0812">Transmembrane</keyword>
<reference evidence="2 3" key="1">
    <citation type="submission" date="2016-07" db="EMBL/GenBank/DDBJ databases">
        <title>Pervasive Adenine N6-methylation of Active Genes in Fungi.</title>
        <authorList>
            <consortium name="DOE Joint Genome Institute"/>
            <person name="Mondo S.J."/>
            <person name="Dannebaum R.O."/>
            <person name="Kuo R.C."/>
            <person name="Labutti K."/>
            <person name="Haridas S."/>
            <person name="Kuo A."/>
            <person name="Salamov A."/>
            <person name="Ahrendt S.R."/>
            <person name="Lipzen A."/>
            <person name="Sullivan W."/>
            <person name="Andreopoulos W.B."/>
            <person name="Clum A."/>
            <person name="Lindquist E."/>
            <person name="Daum C."/>
            <person name="Ramamoorthy G.K."/>
            <person name="Gryganskyi A."/>
            <person name="Culley D."/>
            <person name="Magnuson J.K."/>
            <person name="James T.Y."/>
            <person name="O'Malley M.A."/>
            <person name="Stajich J.E."/>
            <person name="Spatafora J.W."/>
            <person name="Visel A."/>
            <person name="Grigoriev I.V."/>
        </authorList>
    </citation>
    <scope>NUCLEOTIDE SEQUENCE [LARGE SCALE GENOMIC DNA]</scope>
    <source>
        <strain evidence="2 3">ATCC 12442</strain>
    </source>
</reference>
<dbReference type="Proteomes" id="UP000193922">
    <property type="component" value="Unassembled WGS sequence"/>
</dbReference>
<dbReference type="RefSeq" id="XP_040740688.1">
    <property type="nucleotide sequence ID" value="XM_040888422.1"/>
</dbReference>
<comment type="caution">
    <text evidence="2">The sequence shown here is derived from an EMBL/GenBank/DDBJ whole genome shotgun (WGS) entry which is preliminary data.</text>
</comment>
<protein>
    <recommendedName>
        <fullName evidence="4">G-protein coupled receptors family 1 profile domain-containing protein</fullName>
    </recommendedName>
</protein>